<organism evidence="3 4">
    <name type="scientific">Nocardioides massiliensis</name>
    <dbReference type="NCBI Taxonomy" id="1325935"/>
    <lineage>
        <taxon>Bacteria</taxon>
        <taxon>Bacillati</taxon>
        <taxon>Actinomycetota</taxon>
        <taxon>Actinomycetes</taxon>
        <taxon>Propionibacteriales</taxon>
        <taxon>Nocardioidaceae</taxon>
        <taxon>Nocardioides</taxon>
    </lineage>
</organism>
<evidence type="ECO:0000313" key="4">
    <source>
        <dbReference type="Proteomes" id="UP001240447"/>
    </source>
</evidence>
<dbReference type="Proteomes" id="UP001240447">
    <property type="component" value="Unassembled WGS sequence"/>
</dbReference>
<evidence type="ECO:0000256" key="2">
    <source>
        <dbReference type="SAM" id="SignalP"/>
    </source>
</evidence>
<keyword evidence="1" id="KW-1133">Transmembrane helix</keyword>
<feature type="chain" id="PRO_5045134228" evidence="2">
    <location>
        <begin position="32"/>
        <end position="190"/>
    </location>
</feature>
<sequence>MSTVQPLSRFMIALALAAGAWIFALSAPAVADDAYEAQAETSCDAGSLRGSAVRQGESVQVSVSSDAGSPRGEVEVALGSFERRMQLRDGSASFTIPRSLEPGRYDFSLRFFPAAGSDFKPCNAGVDGVNVRAGGDVDENVEQVDDTVVGGDNAAGGLGNTGGFSLWILLVALAVVGVGVALVVRGRRLT</sequence>
<evidence type="ECO:0000313" key="3">
    <source>
        <dbReference type="EMBL" id="MDP9821808.1"/>
    </source>
</evidence>
<feature type="signal peptide" evidence="2">
    <location>
        <begin position="1"/>
        <end position="31"/>
    </location>
</feature>
<evidence type="ECO:0000256" key="1">
    <source>
        <dbReference type="SAM" id="Phobius"/>
    </source>
</evidence>
<name>A0ABT9NN44_9ACTN</name>
<accession>A0ABT9NN44</accession>
<protein>
    <submittedName>
        <fullName evidence="3">Uncharacterized protein</fullName>
    </submittedName>
</protein>
<reference evidence="3 4" key="1">
    <citation type="submission" date="2023-07" db="EMBL/GenBank/DDBJ databases">
        <title>Sequencing the genomes of 1000 actinobacteria strains.</title>
        <authorList>
            <person name="Klenk H.-P."/>
        </authorList>
    </citation>
    <scope>NUCLEOTIDE SEQUENCE [LARGE SCALE GENOMIC DNA]</scope>
    <source>
        <strain evidence="3 4">GD13</strain>
    </source>
</reference>
<dbReference type="EMBL" id="JAUSQM010000001">
    <property type="protein sequence ID" value="MDP9821808.1"/>
    <property type="molecule type" value="Genomic_DNA"/>
</dbReference>
<dbReference type="RefSeq" id="WP_181642446.1">
    <property type="nucleotide sequence ID" value="NZ_CCXJ01000654.1"/>
</dbReference>
<feature type="transmembrane region" description="Helical" evidence="1">
    <location>
        <begin position="164"/>
        <end position="184"/>
    </location>
</feature>
<proteinExistence type="predicted"/>
<comment type="caution">
    <text evidence="3">The sequence shown here is derived from an EMBL/GenBank/DDBJ whole genome shotgun (WGS) entry which is preliminary data.</text>
</comment>
<keyword evidence="1" id="KW-0472">Membrane</keyword>
<gene>
    <name evidence="3" type="ORF">J2S59_001617</name>
</gene>
<keyword evidence="4" id="KW-1185">Reference proteome</keyword>
<keyword evidence="2" id="KW-0732">Signal</keyword>
<keyword evidence="1" id="KW-0812">Transmembrane</keyword>